<sequence length="506" mass="52760">MKTIKLGLCIAFVICQIGLSITAKGQSVAINCGLPNNTCSYALPNNTEHTYSVAMSLFAKCNNGKDCKYKWEVTNGLIVGIPAASPSILEANAKDQIKVVWNNTNGNGTIKVTSGQPSAGDQGCSECPVGLTQTKTIPIRYLGTPGNIKINGAAQSGSYQINCGTAPINVSVDPVANATNYVWTYPAGWTLSGSGNIVMLTPNAGAGGVIKVTTSRNDVPGLTTSSQLTITRPVPTKPVINSPDILLCNPKTITATASNATSYNWVATGGITANSPGNTNSAQITGVSDGTVKVSATSSVCGVTSAFSTPINVKRSAPQPASLLVTANGGGSPDFMCNGAGVMLNAYTAEPGTQFGIWTSSDPGNTILNSNGGTAYFNSYVNNCYGIDITVSNCFGSVQKGITICVDNCAKGTPIYKVFPNPAKDQVKIQFDDGQAIERLPQTVTLLSEVGGKEVRAIDATAQYATAAFEQERTITLPVSDLPRGTYYLMLVNRDGTSENVRLILE</sequence>
<dbReference type="Proteomes" id="UP000241964">
    <property type="component" value="Unassembled WGS sequence"/>
</dbReference>
<dbReference type="InterPro" id="IPR045829">
    <property type="entry name" value="PKD_6"/>
</dbReference>
<dbReference type="AlphaFoldDB" id="A0A2P8FYB2"/>
<dbReference type="InterPro" id="IPR026444">
    <property type="entry name" value="Secre_tail"/>
</dbReference>
<evidence type="ECO:0000313" key="4">
    <source>
        <dbReference type="EMBL" id="PSL26709.1"/>
    </source>
</evidence>
<name>A0A2P8FYB2_9BACT</name>
<evidence type="ECO:0000259" key="2">
    <source>
        <dbReference type="Pfam" id="PF18962"/>
    </source>
</evidence>
<evidence type="ECO:0000256" key="1">
    <source>
        <dbReference type="SAM" id="SignalP"/>
    </source>
</evidence>
<feature type="signal peptide" evidence="1">
    <location>
        <begin position="1"/>
        <end position="25"/>
    </location>
</feature>
<keyword evidence="1" id="KW-0732">Signal</keyword>
<comment type="caution">
    <text evidence="4">The sequence shown here is derived from an EMBL/GenBank/DDBJ whole genome shotgun (WGS) entry which is preliminary data.</text>
</comment>
<evidence type="ECO:0000259" key="3">
    <source>
        <dbReference type="Pfam" id="PF19408"/>
    </source>
</evidence>
<gene>
    <name evidence="4" type="ORF">CLV60_109201</name>
</gene>
<feature type="domain" description="PKD-like" evidence="3">
    <location>
        <begin position="256"/>
        <end position="307"/>
    </location>
</feature>
<accession>A0A2P8FYB2</accession>
<feature type="domain" description="PKD-like" evidence="3">
    <location>
        <begin position="158"/>
        <end position="215"/>
    </location>
</feature>
<reference evidence="4 5" key="1">
    <citation type="submission" date="2018-03" db="EMBL/GenBank/DDBJ databases">
        <title>Genomic Encyclopedia of Archaeal and Bacterial Type Strains, Phase II (KMG-II): from individual species to whole genera.</title>
        <authorList>
            <person name="Goeker M."/>
        </authorList>
    </citation>
    <scope>NUCLEOTIDE SEQUENCE [LARGE SCALE GENOMIC DNA]</scope>
    <source>
        <strain evidence="4 5">DSM 29057</strain>
    </source>
</reference>
<feature type="chain" id="PRO_5015200799" evidence="1">
    <location>
        <begin position="26"/>
        <end position="506"/>
    </location>
</feature>
<organism evidence="4 5">
    <name type="scientific">Dyadobacter jiangsuensis</name>
    <dbReference type="NCBI Taxonomy" id="1591085"/>
    <lineage>
        <taxon>Bacteria</taxon>
        <taxon>Pseudomonadati</taxon>
        <taxon>Bacteroidota</taxon>
        <taxon>Cytophagia</taxon>
        <taxon>Cytophagales</taxon>
        <taxon>Spirosomataceae</taxon>
        <taxon>Dyadobacter</taxon>
    </lineage>
</organism>
<protein>
    <submittedName>
        <fullName evidence="4">Uncharacterized protein</fullName>
    </submittedName>
</protein>
<feature type="domain" description="Secretion system C-terminal sorting" evidence="2">
    <location>
        <begin position="418"/>
        <end position="498"/>
    </location>
</feature>
<keyword evidence="5" id="KW-1185">Reference proteome</keyword>
<proteinExistence type="predicted"/>
<dbReference type="Pfam" id="PF19408">
    <property type="entry name" value="PKD_6"/>
    <property type="match status" value="2"/>
</dbReference>
<dbReference type="Pfam" id="PF18962">
    <property type="entry name" value="Por_Secre_tail"/>
    <property type="match status" value="1"/>
</dbReference>
<evidence type="ECO:0000313" key="5">
    <source>
        <dbReference type="Proteomes" id="UP000241964"/>
    </source>
</evidence>
<dbReference type="EMBL" id="PYAS01000009">
    <property type="protein sequence ID" value="PSL26709.1"/>
    <property type="molecule type" value="Genomic_DNA"/>
</dbReference>